<dbReference type="Pfam" id="PF14559">
    <property type="entry name" value="TPR_19"/>
    <property type="match status" value="1"/>
</dbReference>
<dbReference type="AlphaFoldDB" id="A0A5B9QRY5"/>
<feature type="repeat" description="TPR" evidence="3">
    <location>
        <begin position="500"/>
        <end position="533"/>
    </location>
</feature>
<reference evidence="5 6" key="1">
    <citation type="submission" date="2019-08" db="EMBL/GenBank/DDBJ databases">
        <title>Deep-cultivation of Planctomycetes and their phenomic and genomic characterization uncovers novel biology.</title>
        <authorList>
            <person name="Wiegand S."/>
            <person name="Jogler M."/>
            <person name="Boedeker C."/>
            <person name="Pinto D."/>
            <person name="Vollmers J."/>
            <person name="Rivas-Marin E."/>
            <person name="Kohn T."/>
            <person name="Peeters S.H."/>
            <person name="Heuer A."/>
            <person name="Rast P."/>
            <person name="Oberbeckmann S."/>
            <person name="Bunk B."/>
            <person name="Jeske O."/>
            <person name="Meyerdierks A."/>
            <person name="Storesund J.E."/>
            <person name="Kallscheuer N."/>
            <person name="Luecker S."/>
            <person name="Lage O.M."/>
            <person name="Pohl T."/>
            <person name="Merkel B.J."/>
            <person name="Hornburger P."/>
            <person name="Mueller R.-W."/>
            <person name="Bruemmer F."/>
            <person name="Labrenz M."/>
            <person name="Spormann A.M."/>
            <person name="Op den Camp H."/>
            <person name="Overmann J."/>
            <person name="Amann R."/>
            <person name="Jetten M.S.M."/>
            <person name="Mascher T."/>
            <person name="Medema M.H."/>
            <person name="Devos D.P."/>
            <person name="Kaster A.-K."/>
            <person name="Ovreas L."/>
            <person name="Rohde M."/>
            <person name="Galperin M.Y."/>
            <person name="Jogler C."/>
        </authorList>
    </citation>
    <scope>NUCLEOTIDE SEQUENCE [LARGE SCALE GENOMIC DNA]</scope>
    <source>
        <strain evidence="5 6">UC8</strain>
    </source>
</reference>
<evidence type="ECO:0000256" key="1">
    <source>
        <dbReference type="ARBA" id="ARBA00022737"/>
    </source>
</evidence>
<feature type="repeat" description="TPR" evidence="3">
    <location>
        <begin position="280"/>
        <end position="313"/>
    </location>
</feature>
<dbReference type="Proteomes" id="UP000325286">
    <property type="component" value="Chromosome"/>
</dbReference>
<gene>
    <name evidence="5" type="ORF">UC8_26860</name>
</gene>
<dbReference type="GO" id="GO:0046813">
    <property type="term" value="P:receptor-mediated virion attachment to host cell"/>
    <property type="evidence" value="ECO:0007669"/>
    <property type="project" value="TreeGrafter"/>
</dbReference>
<evidence type="ECO:0000256" key="2">
    <source>
        <dbReference type="ARBA" id="ARBA00022803"/>
    </source>
</evidence>
<dbReference type="Gene3D" id="1.25.40.10">
    <property type="entry name" value="Tetratricopeptide repeat domain"/>
    <property type="match status" value="5"/>
</dbReference>
<dbReference type="PANTHER" id="PTHR44858:SF1">
    <property type="entry name" value="UDP-N-ACETYLGLUCOSAMINE--PEPTIDE N-ACETYLGLUCOSAMINYLTRANSFERASE SPINDLY-RELATED"/>
    <property type="match status" value="1"/>
</dbReference>
<evidence type="ECO:0000256" key="3">
    <source>
        <dbReference type="PROSITE-ProRule" id="PRU00339"/>
    </source>
</evidence>
<dbReference type="InterPro" id="IPR011990">
    <property type="entry name" value="TPR-like_helical_dom_sf"/>
</dbReference>
<keyword evidence="1" id="KW-0677">Repeat</keyword>
<dbReference type="PANTHER" id="PTHR44858">
    <property type="entry name" value="TETRATRICOPEPTIDE REPEAT PROTEIN 6"/>
    <property type="match status" value="1"/>
</dbReference>
<dbReference type="SUPFAM" id="SSF81901">
    <property type="entry name" value="HCP-like"/>
    <property type="match status" value="1"/>
</dbReference>
<proteinExistence type="predicted"/>
<dbReference type="InterPro" id="IPR050498">
    <property type="entry name" value="Ycf3"/>
</dbReference>
<dbReference type="EMBL" id="CP042914">
    <property type="protein sequence ID" value="QEG40669.1"/>
    <property type="molecule type" value="Genomic_DNA"/>
</dbReference>
<dbReference type="InterPro" id="IPR019734">
    <property type="entry name" value="TPR_rpt"/>
</dbReference>
<protein>
    <submittedName>
        <fullName evidence="5">Tetratricopeptide repeat protein</fullName>
    </submittedName>
</protein>
<feature type="coiled-coil region" evidence="4">
    <location>
        <begin position="531"/>
        <end position="558"/>
    </location>
</feature>
<keyword evidence="4" id="KW-0175">Coiled coil</keyword>
<feature type="repeat" description="TPR" evidence="3">
    <location>
        <begin position="213"/>
        <end position="246"/>
    </location>
</feature>
<dbReference type="Pfam" id="PF13432">
    <property type="entry name" value="TPR_16"/>
    <property type="match status" value="1"/>
</dbReference>
<evidence type="ECO:0000256" key="4">
    <source>
        <dbReference type="SAM" id="Coils"/>
    </source>
</evidence>
<dbReference type="PROSITE" id="PS50005">
    <property type="entry name" value="TPR"/>
    <property type="match status" value="3"/>
</dbReference>
<keyword evidence="6" id="KW-1185">Reference proteome</keyword>
<dbReference type="Pfam" id="PF13181">
    <property type="entry name" value="TPR_8"/>
    <property type="match status" value="1"/>
</dbReference>
<organism evidence="5 6">
    <name type="scientific">Roseimaritima ulvae</name>
    <dbReference type="NCBI Taxonomy" id="980254"/>
    <lineage>
        <taxon>Bacteria</taxon>
        <taxon>Pseudomonadati</taxon>
        <taxon>Planctomycetota</taxon>
        <taxon>Planctomycetia</taxon>
        <taxon>Pirellulales</taxon>
        <taxon>Pirellulaceae</taxon>
        <taxon>Roseimaritima</taxon>
    </lineage>
</organism>
<dbReference type="GO" id="GO:0009279">
    <property type="term" value="C:cell outer membrane"/>
    <property type="evidence" value="ECO:0007669"/>
    <property type="project" value="TreeGrafter"/>
</dbReference>
<dbReference type="OrthoDB" id="250076at2"/>
<dbReference type="SMART" id="SM00028">
    <property type="entry name" value="TPR"/>
    <property type="match status" value="6"/>
</dbReference>
<dbReference type="KEGG" id="rul:UC8_26860"/>
<name>A0A5B9QRY5_9BACT</name>
<dbReference type="SUPFAM" id="SSF48452">
    <property type="entry name" value="TPR-like"/>
    <property type="match status" value="1"/>
</dbReference>
<keyword evidence="2 3" id="KW-0802">TPR repeat</keyword>
<evidence type="ECO:0000313" key="5">
    <source>
        <dbReference type="EMBL" id="QEG40669.1"/>
    </source>
</evidence>
<sequence>MLTEPTTMTALAYCPLSSPRSLRSTARFVLLAIAASVMISLPTTVWAEGEGQADLDEAMVKRIDAKSASDLQQVSTLLESALAKGLDDENQAFAKKMLGAVSLQKGRAYAEQIKRTGARGFRELRREAIEALETAVKHDPTLAEAHLLIARLNVLPGGDQERARKAATAAIQQLGDDDRQRSEALVLRALLQTDNDARMEDFDRAIKADPESVPAHQGRAMLRMQTGDTEAALEDMKKLMELTPENSAVVAEAVRALLRLERTEDAEKLLSDALSDQPRGELYRLRAVIYQSQEKNDNALDDLAKALTLDERDFAALLMRAEILLGRDDVKGARRDVNKAMQIEPNSVQGILMRSMLAYEEGRMADAINDMQLLVNSVPDNEGFALQLANFYQLDKRPRKAIAVISKLLARDAENWRALRLRGDAQLSTVEHAKAIADYESALEIINKEEDQSDLAISKSGILNNLAWVLATSTDPELRDGDRALKYGMEASELTEFKEAHILSTLAAAYAETGDFEKAIEWSTKAVELGEQEQNEQLDQLKKELENYKQNKPWREEQAVEENTVPILSPEDIIDT</sequence>
<accession>A0A5B9QRY5</accession>
<evidence type="ECO:0000313" key="6">
    <source>
        <dbReference type="Proteomes" id="UP000325286"/>
    </source>
</evidence>